<feature type="compositionally biased region" description="Basic and acidic residues" evidence="5">
    <location>
        <begin position="82"/>
        <end position="92"/>
    </location>
</feature>
<dbReference type="GO" id="GO:0016208">
    <property type="term" value="F:AMP binding"/>
    <property type="evidence" value="ECO:0007669"/>
    <property type="project" value="TreeGrafter"/>
</dbReference>
<dbReference type="VEuPathDB" id="FungiDB:BO78DRAFT_408986"/>
<dbReference type="EMBL" id="KZ826367">
    <property type="protein sequence ID" value="PYI04590.1"/>
    <property type="molecule type" value="Genomic_DNA"/>
</dbReference>
<dbReference type="OrthoDB" id="286637at2759"/>
<dbReference type="GO" id="GO:0019887">
    <property type="term" value="F:protein kinase regulator activity"/>
    <property type="evidence" value="ECO:0007669"/>
    <property type="project" value="TreeGrafter"/>
</dbReference>
<dbReference type="InterPro" id="IPR000644">
    <property type="entry name" value="CBS_dom"/>
</dbReference>
<dbReference type="GO" id="GO:0031588">
    <property type="term" value="C:nucleotide-activated protein kinase complex"/>
    <property type="evidence" value="ECO:0007669"/>
    <property type="project" value="TreeGrafter"/>
</dbReference>
<dbReference type="GO" id="GO:0019901">
    <property type="term" value="F:protein kinase binding"/>
    <property type="evidence" value="ECO:0007669"/>
    <property type="project" value="TreeGrafter"/>
</dbReference>
<dbReference type="GO" id="GO:0005634">
    <property type="term" value="C:nucleus"/>
    <property type="evidence" value="ECO:0007669"/>
    <property type="project" value="TreeGrafter"/>
</dbReference>
<dbReference type="PANTHER" id="PTHR13780">
    <property type="entry name" value="AMP-ACTIVATED PROTEIN KINASE, GAMMA REGULATORY SUBUNIT"/>
    <property type="match status" value="1"/>
</dbReference>
<dbReference type="AlphaFoldDB" id="A0A319E5G4"/>
<reference evidence="7 8" key="1">
    <citation type="submission" date="2018-02" db="EMBL/GenBank/DDBJ databases">
        <title>The genomes of Aspergillus section Nigri reveals drivers in fungal speciation.</title>
        <authorList>
            <consortium name="DOE Joint Genome Institute"/>
            <person name="Vesth T.C."/>
            <person name="Nybo J."/>
            <person name="Theobald S."/>
            <person name="Brandl J."/>
            <person name="Frisvad J.C."/>
            <person name="Nielsen K.F."/>
            <person name="Lyhne E.K."/>
            <person name="Kogle M.E."/>
            <person name="Kuo A."/>
            <person name="Riley R."/>
            <person name="Clum A."/>
            <person name="Nolan M."/>
            <person name="Lipzen A."/>
            <person name="Salamov A."/>
            <person name="Henrissat B."/>
            <person name="Wiebenga A."/>
            <person name="De vries R.P."/>
            <person name="Grigoriev I.V."/>
            <person name="Mortensen U.H."/>
            <person name="Andersen M.R."/>
            <person name="Baker S.E."/>
        </authorList>
    </citation>
    <scope>NUCLEOTIDE SEQUENCE [LARGE SCALE GENOMIC DNA]</scope>
    <source>
        <strain evidence="7 8">CBS 121057</strain>
    </source>
</reference>
<comment type="similarity">
    <text evidence="1">Belongs to the 5'-AMP-activated protein kinase gamma subunit family.</text>
</comment>
<evidence type="ECO:0000256" key="2">
    <source>
        <dbReference type="ARBA" id="ARBA00022737"/>
    </source>
</evidence>
<evidence type="ECO:0000313" key="7">
    <source>
        <dbReference type="EMBL" id="PYI04590.1"/>
    </source>
</evidence>
<evidence type="ECO:0000313" key="8">
    <source>
        <dbReference type="Proteomes" id="UP000248423"/>
    </source>
</evidence>
<evidence type="ECO:0000259" key="6">
    <source>
        <dbReference type="PROSITE" id="PS51371"/>
    </source>
</evidence>
<organism evidence="7 8">
    <name type="scientific">Aspergillus sclerotiicarbonarius (strain CBS 121057 / IBT 28362)</name>
    <dbReference type="NCBI Taxonomy" id="1448318"/>
    <lineage>
        <taxon>Eukaryota</taxon>
        <taxon>Fungi</taxon>
        <taxon>Dikarya</taxon>
        <taxon>Ascomycota</taxon>
        <taxon>Pezizomycotina</taxon>
        <taxon>Eurotiomycetes</taxon>
        <taxon>Eurotiomycetidae</taxon>
        <taxon>Eurotiales</taxon>
        <taxon>Aspergillaceae</taxon>
        <taxon>Aspergillus</taxon>
        <taxon>Aspergillus subgen. Circumdati</taxon>
    </lineage>
</organism>
<protein>
    <submittedName>
        <fullName evidence="7">Nuclear protein SNF4</fullName>
    </submittedName>
</protein>
<name>A0A319E5G4_ASPSB</name>
<dbReference type="InterPro" id="IPR050511">
    <property type="entry name" value="AMPK_gamma/SDS23_families"/>
</dbReference>
<feature type="domain" description="CBS" evidence="6">
    <location>
        <begin position="228"/>
        <end position="290"/>
    </location>
</feature>
<dbReference type="GO" id="GO:0005737">
    <property type="term" value="C:cytoplasm"/>
    <property type="evidence" value="ECO:0007669"/>
    <property type="project" value="TreeGrafter"/>
</dbReference>
<accession>A0A319E5G4</accession>
<dbReference type="InterPro" id="IPR046342">
    <property type="entry name" value="CBS_dom_sf"/>
</dbReference>
<dbReference type="STRING" id="1448318.A0A319E5G4"/>
<keyword evidence="8" id="KW-1185">Reference proteome</keyword>
<proteinExistence type="inferred from homology"/>
<gene>
    <name evidence="7" type="ORF">BO78DRAFT_408986</name>
</gene>
<evidence type="ECO:0000256" key="4">
    <source>
        <dbReference type="PROSITE-ProRule" id="PRU00703"/>
    </source>
</evidence>
<dbReference type="SMART" id="SM00116">
    <property type="entry name" value="CBS"/>
    <property type="match status" value="4"/>
</dbReference>
<dbReference type="Gene3D" id="3.10.580.10">
    <property type="entry name" value="CBS-domain"/>
    <property type="match status" value="2"/>
</dbReference>
<keyword evidence="2" id="KW-0677">Repeat</keyword>
<sequence length="436" mass="47879">MEGAPQRVQAPTGRMSPSGLPPSTDDTTTTTTTTTTTVSAAAATAAAASPPSTPTTVVRSQSLPRPPSSTGSYPSPIPSPVPDRRPPARGHEGVFVHPASFLRPRGLSHPMPPAQPERAIDREERRALRAIRNFLKVRTSYDVLPLSFRLIIFDTSLSVKESLNILIQNGIVSAPLWDSTSSTFAGLLTTSDYINVIQYYFQNPAALNQIDQFRLDSLREVEKALGVAPPETISIDPERPLYEACRRMLESRARRIPLVTHDSQTDRALVLSVVTQYRILKFVAVNVNDTQKLRKPLGELLLGSYHNIATASMDTPVIDVIHILVERSISSVPILNSEGVVYNVFEAVDVITLIKGGVYDDLSLTVGEALKKRSPDFPGIYTCSLNDGLDTIFDTIRKSRVHRLVVVDENFRLKGVLTLSDILQYILLEGETDELS</sequence>
<feature type="compositionally biased region" description="Polar residues" evidence="5">
    <location>
        <begin position="58"/>
        <end position="71"/>
    </location>
</feature>
<keyword evidence="3 4" id="KW-0129">CBS domain</keyword>
<dbReference type="PROSITE" id="PS51371">
    <property type="entry name" value="CBS"/>
    <property type="match status" value="3"/>
</dbReference>
<evidence type="ECO:0000256" key="3">
    <source>
        <dbReference type="ARBA" id="ARBA00023122"/>
    </source>
</evidence>
<feature type="domain" description="CBS" evidence="6">
    <location>
        <begin position="302"/>
        <end position="362"/>
    </location>
</feature>
<feature type="compositionally biased region" description="Low complexity" evidence="5">
    <location>
        <begin position="21"/>
        <end position="57"/>
    </location>
</feature>
<dbReference type="Pfam" id="PF00571">
    <property type="entry name" value="CBS"/>
    <property type="match status" value="3"/>
</dbReference>
<feature type="region of interest" description="Disordered" evidence="5">
    <location>
        <begin position="1"/>
        <end position="92"/>
    </location>
</feature>
<feature type="domain" description="CBS" evidence="6">
    <location>
        <begin position="373"/>
        <end position="434"/>
    </location>
</feature>
<evidence type="ECO:0000256" key="5">
    <source>
        <dbReference type="SAM" id="MobiDB-lite"/>
    </source>
</evidence>
<dbReference type="Proteomes" id="UP000248423">
    <property type="component" value="Unassembled WGS sequence"/>
</dbReference>
<dbReference type="SUPFAM" id="SSF54631">
    <property type="entry name" value="CBS-domain pair"/>
    <property type="match status" value="2"/>
</dbReference>
<dbReference type="CDD" id="cd04618">
    <property type="entry name" value="CBS_euAMPK_gamma-like_repeat1"/>
    <property type="match status" value="1"/>
</dbReference>
<dbReference type="CDD" id="cd04641">
    <property type="entry name" value="CBS_euAMPK_gamma-like_repeat2"/>
    <property type="match status" value="1"/>
</dbReference>
<dbReference type="PANTHER" id="PTHR13780:SF35">
    <property type="entry name" value="LD22662P"/>
    <property type="match status" value="1"/>
</dbReference>
<evidence type="ECO:0000256" key="1">
    <source>
        <dbReference type="ARBA" id="ARBA00006750"/>
    </source>
</evidence>